<gene>
    <name evidence="4" type="ORF">ASZ90_002229</name>
</gene>
<protein>
    <submittedName>
        <fullName evidence="4">Polysaccharide deacetylase family protein</fullName>
    </submittedName>
</protein>
<dbReference type="InterPro" id="IPR002509">
    <property type="entry name" value="NODB_dom"/>
</dbReference>
<feature type="domain" description="NodB homology" evidence="3">
    <location>
        <begin position="79"/>
        <end position="248"/>
    </location>
</feature>
<dbReference type="PANTHER" id="PTHR34216">
    <property type="match status" value="1"/>
</dbReference>
<dbReference type="AlphaFoldDB" id="A0A0W8G422"/>
<dbReference type="PANTHER" id="PTHR34216:SF3">
    <property type="entry name" value="POLY-BETA-1,6-N-ACETYL-D-GLUCOSAMINE N-DEACETYLASE"/>
    <property type="match status" value="1"/>
</dbReference>
<dbReference type="InterPro" id="IPR011330">
    <property type="entry name" value="Glyco_hydro/deAcase_b/a-brl"/>
</dbReference>
<dbReference type="Gene3D" id="3.20.20.370">
    <property type="entry name" value="Glycoside hydrolase/deacetylase"/>
    <property type="match status" value="1"/>
</dbReference>
<keyword evidence="2" id="KW-0732">Signal</keyword>
<evidence type="ECO:0000259" key="3">
    <source>
        <dbReference type="PROSITE" id="PS51677"/>
    </source>
</evidence>
<organism evidence="4">
    <name type="scientific">hydrocarbon metagenome</name>
    <dbReference type="NCBI Taxonomy" id="938273"/>
    <lineage>
        <taxon>unclassified sequences</taxon>
        <taxon>metagenomes</taxon>
        <taxon>ecological metagenomes</taxon>
    </lineage>
</organism>
<accession>A0A0W8G422</accession>
<name>A0A0W8G422_9ZZZZ</name>
<dbReference type="EMBL" id="LNQE01000276">
    <property type="protein sequence ID" value="KUG27899.1"/>
    <property type="molecule type" value="Genomic_DNA"/>
</dbReference>
<proteinExistence type="predicted"/>
<comment type="caution">
    <text evidence="4">The sequence shown here is derived from an EMBL/GenBank/DDBJ whole genome shotgun (WGS) entry which is preliminary data.</text>
</comment>
<dbReference type="PROSITE" id="PS51677">
    <property type="entry name" value="NODB"/>
    <property type="match status" value="1"/>
</dbReference>
<evidence type="ECO:0000313" key="4">
    <source>
        <dbReference type="EMBL" id="KUG27899.1"/>
    </source>
</evidence>
<dbReference type="GO" id="GO:0005975">
    <property type="term" value="P:carbohydrate metabolic process"/>
    <property type="evidence" value="ECO:0007669"/>
    <property type="project" value="InterPro"/>
</dbReference>
<dbReference type="GO" id="GO:0005576">
    <property type="term" value="C:extracellular region"/>
    <property type="evidence" value="ECO:0007669"/>
    <property type="project" value="UniProtKB-SubCell"/>
</dbReference>
<evidence type="ECO:0000256" key="1">
    <source>
        <dbReference type="ARBA" id="ARBA00004613"/>
    </source>
</evidence>
<comment type="subcellular location">
    <subcellularLocation>
        <location evidence="1">Secreted</location>
    </subcellularLocation>
</comment>
<reference evidence="4" key="1">
    <citation type="journal article" date="2015" name="Proc. Natl. Acad. Sci. U.S.A.">
        <title>Networks of energetic and metabolic interactions define dynamics in microbial communities.</title>
        <authorList>
            <person name="Embree M."/>
            <person name="Liu J.K."/>
            <person name="Al-Bassam M.M."/>
            <person name="Zengler K."/>
        </authorList>
    </citation>
    <scope>NUCLEOTIDE SEQUENCE</scope>
</reference>
<evidence type="ECO:0000256" key="2">
    <source>
        <dbReference type="ARBA" id="ARBA00022729"/>
    </source>
</evidence>
<sequence length="248" mass="27646">MPFCARLVLLCLVLAVPDAVQAASATVIGYHRFDGHRSSMSMPLSVFEAHLKYLKENANVLSMDEFAGYIARGESFPPRTVVITIDDGWSSVMQAFELLKKYDLPFTLFLPMAYMANPAAKANLGAADIETLKAWPKVTFADHSFSHSPRLQAGKHGSREAYLAFLRTDLAASRARFHELFGYYPKYYAYPYGRGNDVFGSLLAENGYELMFVTGYRPFDGNVNPHAIPRLGGHAVSVQKLKEIVETY</sequence>
<dbReference type="Pfam" id="PF01522">
    <property type="entry name" value="Polysacc_deac_1"/>
    <property type="match status" value="1"/>
</dbReference>
<dbReference type="SUPFAM" id="SSF88713">
    <property type="entry name" value="Glycoside hydrolase/deacetylase"/>
    <property type="match status" value="1"/>
</dbReference>
<dbReference type="GO" id="GO:0016810">
    <property type="term" value="F:hydrolase activity, acting on carbon-nitrogen (but not peptide) bonds"/>
    <property type="evidence" value="ECO:0007669"/>
    <property type="project" value="InterPro"/>
</dbReference>
<dbReference type="InterPro" id="IPR051398">
    <property type="entry name" value="Polysacch_Deacetylase"/>
</dbReference>